<proteinExistence type="predicted"/>
<organism evidence="1 2">
    <name type="scientific">Solanum verrucosum</name>
    <dbReference type="NCBI Taxonomy" id="315347"/>
    <lineage>
        <taxon>Eukaryota</taxon>
        <taxon>Viridiplantae</taxon>
        <taxon>Streptophyta</taxon>
        <taxon>Embryophyta</taxon>
        <taxon>Tracheophyta</taxon>
        <taxon>Spermatophyta</taxon>
        <taxon>Magnoliopsida</taxon>
        <taxon>eudicotyledons</taxon>
        <taxon>Gunneridae</taxon>
        <taxon>Pentapetalae</taxon>
        <taxon>asterids</taxon>
        <taxon>lamiids</taxon>
        <taxon>Solanales</taxon>
        <taxon>Solanaceae</taxon>
        <taxon>Solanoideae</taxon>
        <taxon>Solaneae</taxon>
        <taxon>Solanum</taxon>
    </lineage>
</organism>
<reference evidence="1" key="1">
    <citation type="submission" date="2023-08" db="EMBL/GenBank/DDBJ databases">
        <title>A de novo genome assembly of Solanum verrucosum Schlechtendal, a Mexican diploid species geographically isolated from the other diploid A-genome species in potato relatives.</title>
        <authorList>
            <person name="Hosaka K."/>
        </authorList>
    </citation>
    <scope>NUCLEOTIDE SEQUENCE</scope>
    <source>
        <tissue evidence="1">Young leaves</tissue>
    </source>
</reference>
<evidence type="ECO:0000313" key="1">
    <source>
        <dbReference type="EMBL" id="WMV46208.1"/>
    </source>
</evidence>
<name>A0AAF0UH60_SOLVR</name>
<keyword evidence="2" id="KW-1185">Reference proteome</keyword>
<evidence type="ECO:0000313" key="2">
    <source>
        <dbReference type="Proteomes" id="UP001234989"/>
    </source>
</evidence>
<dbReference type="AlphaFoldDB" id="A0AAF0UH60"/>
<sequence length="24" mass="2600">MSILYPPCKANGVVEALSRLYMGS</sequence>
<protein>
    <submittedName>
        <fullName evidence="1">Uncharacterized protein</fullName>
    </submittedName>
</protein>
<feature type="non-terminal residue" evidence="1">
    <location>
        <position position="24"/>
    </location>
</feature>
<accession>A0AAF0UH60</accession>
<dbReference type="EMBL" id="CP133620">
    <property type="protein sequence ID" value="WMV46208.1"/>
    <property type="molecule type" value="Genomic_DNA"/>
</dbReference>
<dbReference type="Proteomes" id="UP001234989">
    <property type="component" value="Chromosome 9"/>
</dbReference>
<gene>
    <name evidence="1" type="ORF">MTR67_039593</name>
</gene>